<keyword evidence="1" id="KW-0548">Nucleotidyltransferase</keyword>
<dbReference type="GO" id="GO:0004190">
    <property type="term" value="F:aspartic-type endopeptidase activity"/>
    <property type="evidence" value="ECO:0007669"/>
    <property type="project" value="InterPro"/>
</dbReference>
<keyword evidence="1" id="KW-0695">RNA-directed DNA polymerase</keyword>
<evidence type="ECO:0000313" key="2">
    <source>
        <dbReference type="Proteomes" id="UP000265520"/>
    </source>
</evidence>
<keyword evidence="2" id="KW-1185">Reference proteome</keyword>
<name>A0A392QPI3_9FABA</name>
<dbReference type="GO" id="GO:0006508">
    <property type="term" value="P:proteolysis"/>
    <property type="evidence" value="ECO:0007669"/>
    <property type="project" value="InterPro"/>
</dbReference>
<protein>
    <submittedName>
        <fullName evidence="1">RNA-directed DNA polymerase (Reverse transcriptase)</fullName>
    </submittedName>
</protein>
<dbReference type="GO" id="GO:0003964">
    <property type="term" value="F:RNA-directed DNA polymerase activity"/>
    <property type="evidence" value="ECO:0007669"/>
    <property type="project" value="UniProtKB-KW"/>
</dbReference>
<dbReference type="Proteomes" id="UP000265520">
    <property type="component" value="Unassembled WGS sequence"/>
</dbReference>
<dbReference type="PROSITE" id="PS00141">
    <property type="entry name" value="ASP_PROTEASE"/>
    <property type="match status" value="1"/>
</dbReference>
<organism evidence="1 2">
    <name type="scientific">Trifolium medium</name>
    <dbReference type="NCBI Taxonomy" id="97028"/>
    <lineage>
        <taxon>Eukaryota</taxon>
        <taxon>Viridiplantae</taxon>
        <taxon>Streptophyta</taxon>
        <taxon>Embryophyta</taxon>
        <taxon>Tracheophyta</taxon>
        <taxon>Spermatophyta</taxon>
        <taxon>Magnoliopsida</taxon>
        <taxon>eudicotyledons</taxon>
        <taxon>Gunneridae</taxon>
        <taxon>Pentapetalae</taxon>
        <taxon>rosids</taxon>
        <taxon>fabids</taxon>
        <taxon>Fabales</taxon>
        <taxon>Fabaceae</taxon>
        <taxon>Papilionoideae</taxon>
        <taxon>50 kb inversion clade</taxon>
        <taxon>NPAAA clade</taxon>
        <taxon>Hologalegina</taxon>
        <taxon>IRL clade</taxon>
        <taxon>Trifolieae</taxon>
        <taxon>Trifolium</taxon>
    </lineage>
</organism>
<proteinExistence type="predicted"/>
<comment type="caution">
    <text evidence="1">The sequence shown here is derived from an EMBL/GenBank/DDBJ whole genome shotgun (WGS) entry which is preliminary data.</text>
</comment>
<keyword evidence="1" id="KW-0808">Transferase</keyword>
<dbReference type="CDD" id="cd00303">
    <property type="entry name" value="retropepsin_like"/>
    <property type="match status" value="1"/>
</dbReference>
<dbReference type="InterPro" id="IPR021109">
    <property type="entry name" value="Peptidase_aspartic_dom_sf"/>
</dbReference>
<dbReference type="Gene3D" id="2.40.70.10">
    <property type="entry name" value="Acid Proteases"/>
    <property type="match status" value="1"/>
</dbReference>
<evidence type="ECO:0000313" key="1">
    <source>
        <dbReference type="EMBL" id="MCI25175.1"/>
    </source>
</evidence>
<feature type="non-terminal residue" evidence="1">
    <location>
        <position position="186"/>
    </location>
</feature>
<reference evidence="1 2" key="1">
    <citation type="journal article" date="2018" name="Front. Plant Sci.">
        <title>Red Clover (Trifolium pratense) and Zigzag Clover (T. medium) - A Picture of Genomic Similarities and Differences.</title>
        <authorList>
            <person name="Dluhosova J."/>
            <person name="Istvanek J."/>
            <person name="Nedelnik J."/>
            <person name="Repkova J."/>
        </authorList>
    </citation>
    <scope>NUCLEOTIDE SEQUENCE [LARGE SCALE GENOMIC DNA]</scope>
    <source>
        <strain evidence="2">cv. 10/8</strain>
        <tissue evidence="1">Leaf</tissue>
    </source>
</reference>
<dbReference type="SUPFAM" id="SSF50630">
    <property type="entry name" value="Acid proteases"/>
    <property type="match status" value="1"/>
</dbReference>
<accession>A0A392QPI3</accession>
<dbReference type="EMBL" id="LXQA010145701">
    <property type="protein sequence ID" value="MCI25175.1"/>
    <property type="molecule type" value="Genomic_DNA"/>
</dbReference>
<dbReference type="InterPro" id="IPR001969">
    <property type="entry name" value="Aspartic_peptidase_AS"/>
</dbReference>
<dbReference type="Pfam" id="PF13650">
    <property type="entry name" value="Asp_protease_2"/>
    <property type="match status" value="1"/>
</dbReference>
<dbReference type="AlphaFoldDB" id="A0A392QPI3"/>
<feature type="non-terminal residue" evidence="1">
    <location>
        <position position="1"/>
    </location>
</feature>
<sequence length="186" mass="19981">ARSGSWKGVRNIQNGEAAERRAKGLCFKCGGKWHPTLHKCPERALRVLILGEGEVLNDEGEIVAMDGEISEEEEEEEVEVECKSLGVLGSMDGFRTMKIEGKVEDVDVMVLIDSGASHNFISPQITTALGLNVSPITARSIRLGDGHRIVSKGVCKGVKINLGQIEVEVDAMVLELGGLDMVLGVA</sequence>